<organism evidence="1 2">
    <name type="scientific">Pedobacter jejuensis</name>
    <dbReference type="NCBI Taxonomy" id="1268550"/>
    <lineage>
        <taxon>Bacteria</taxon>
        <taxon>Pseudomonadati</taxon>
        <taxon>Bacteroidota</taxon>
        <taxon>Sphingobacteriia</taxon>
        <taxon>Sphingobacteriales</taxon>
        <taxon>Sphingobacteriaceae</taxon>
        <taxon>Pedobacter</taxon>
    </lineage>
</organism>
<accession>A0A3N0BQS4</accession>
<keyword evidence="2" id="KW-1185">Reference proteome</keyword>
<evidence type="ECO:0000313" key="2">
    <source>
        <dbReference type="Proteomes" id="UP000274046"/>
    </source>
</evidence>
<proteinExistence type="predicted"/>
<protein>
    <recommendedName>
        <fullName evidence="3">Lipoprotein</fullName>
    </recommendedName>
</protein>
<dbReference type="AlphaFoldDB" id="A0A3N0BQS4"/>
<name>A0A3N0BQS4_9SPHI</name>
<dbReference type="Proteomes" id="UP000274046">
    <property type="component" value="Unassembled WGS sequence"/>
</dbReference>
<gene>
    <name evidence="1" type="ORF">D7004_14745</name>
</gene>
<sequence>MLQKPFAPLNVNEIINFKNMKKILIALVICLGFGCSENNQKKVDSVIDDTSDSLVAKVDQVGDSLKRVKDDIKSKIPKFKIDVIKTIPISLQWISFEKQGSAQLKKQSDGWFSIKGEQTNANNEFLRLDGKIKRLDANQLSFEGTIITYIKDNNGGKPCEKTGTQIFAKKGDRNYYRLQNMENCSGGKVLDYVDIYDVDQVVK</sequence>
<reference evidence="1 2" key="1">
    <citation type="submission" date="2018-10" db="EMBL/GenBank/DDBJ databases">
        <title>Genome sequencing of Pedobacter jejuensis TNB23.</title>
        <authorList>
            <person name="Cho Y.-J."/>
            <person name="Cho A."/>
            <person name="Kim O.-S."/>
        </authorList>
    </citation>
    <scope>NUCLEOTIDE SEQUENCE [LARGE SCALE GENOMIC DNA]</scope>
    <source>
        <strain evidence="1 2">TNB23</strain>
    </source>
</reference>
<comment type="caution">
    <text evidence="1">The sequence shown here is derived from an EMBL/GenBank/DDBJ whole genome shotgun (WGS) entry which is preliminary data.</text>
</comment>
<evidence type="ECO:0008006" key="3">
    <source>
        <dbReference type="Google" id="ProtNLM"/>
    </source>
</evidence>
<evidence type="ECO:0000313" key="1">
    <source>
        <dbReference type="EMBL" id="RNL50985.1"/>
    </source>
</evidence>
<dbReference type="PROSITE" id="PS51257">
    <property type="entry name" value="PROKAR_LIPOPROTEIN"/>
    <property type="match status" value="1"/>
</dbReference>
<dbReference type="EMBL" id="RBEE01000042">
    <property type="protein sequence ID" value="RNL50985.1"/>
    <property type="molecule type" value="Genomic_DNA"/>
</dbReference>